<proteinExistence type="predicted"/>
<dbReference type="Gene3D" id="3.40.30.10">
    <property type="entry name" value="Glutaredoxin"/>
    <property type="match status" value="1"/>
</dbReference>
<keyword evidence="2" id="KW-1185">Reference proteome</keyword>
<dbReference type="PANTHER" id="PTHR31902:SF22">
    <property type="entry name" value="SLL1203 PROTEIN"/>
    <property type="match status" value="1"/>
</dbReference>
<gene>
    <name evidence="1" type="ORF">HDA37_004286</name>
</gene>
<name>A0A852W9J6_PSEA5</name>
<evidence type="ECO:0008006" key="3">
    <source>
        <dbReference type="Google" id="ProtNLM"/>
    </source>
</evidence>
<comment type="caution">
    <text evidence="1">The sequence shown here is derived from an EMBL/GenBank/DDBJ whole genome shotgun (WGS) entry which is preliminary data.</text>
</comment>
<dbReference type="GeneID" id="98055649"/>
<dbReference type="RefSeq" id="WP_179762002.1">
    <property type="nucleotide sequence ID" value="NZ_BAAAJZ010000003.1"/>
</dbReference>
<dbReference type="CDD" id="cd03062">
    <property type="entry name" value="TRX_Fd_Sucrase"/>
    <property type="match status" value="1"/>
</dbReference>
<dbReference type="PANTHER" id="PTHR31902">
    <property type="entry name" value="ACTIN PATCHES DISTAL PROTEIN 1"/>
    <property type="match status" value="1"/>
</dbReference>
<protein>
    <recommendedName>
        <fullName evidence="3">Sucrase ferredoxin</fullName>
    </recommendedName>
</protein>
<dbReference type="Pfam" id="PF06999">
    <property type="entry name" value="Suc_Fer-like"/>
    <property type="match status" value="1"/>
</dbReference>
<dbReference type="AlphaFoldDB" id="A0A852W9J6"/>
<dbReference type="Proteomes" id="UP000549695">
    <property type="component" value="Unassembled WGS sequence"/>
</dbReference>
<dbReference type="SUPFAM" id="SSF52833">
    <property type="entry name" value="Thioredoxin-like"/>
    <property type="match status" value="1"/>
</dbReference>
<dbReference type="InterPro" id="IPR036249">
    <property type="entry name" value="Thioredoxin-like_sf"/>
</dbReference>
<evidence type="ECO:0000313" key="2">
    <source>
        <dbReference type="Proteomes" id="UP000549695"/>
    </source>
</evidence>
<organism evidence="1 2">
    <name type="scientific">Pseudonocardia alni</name>
    <name type="common">Amycolata alni</name>
    <dbReference type="NCBI Taxonomy" id="33907"/>
    <lineage>
        <taxon>Bacteria</taxon>
        <taxon>Bacillati</taxon>
        <taxon>Actinomycetota</taxon>
        <taxon>Actinomycetes</taxon>
        <taxon>Pseudonocardiales</taxon>
        <taxon>Pseudonocardiaceae</taxon>
        <taxon>Pseudonocardia</taxon>
    </lineage>
</organism>
<reference evidence="1 2" key="1">
    <citation type="submission" date="2020-07" db="EMBL/GenBank/DDBJ databases">
        <title>Sequencing the genomes of 1000 actinobacteria strains.</title>
        <authorList>
            <person name="Klenk H.-P."/>
        </authorList>
    </citation>
    <scope>NUCLEOTIDE SEQUENCE [LARGE SCALE GENOMIC DNA]</scope>
    <source>
        <strain evidence="1 2">DSM 44749</strain>
    </source>
</reference>
<sequence length="296" mass="31389">MTAAREYQHCAELAGTAGDPAEGTAPPARRWFLVEHPGPWPRQALAGLDPAAASALGAWAGEEGARVVLVRRPGRRDRDAVAPGRRWFRVDARPGHEDVRTGIWSSPAELAAAVHADGDPHPDPLVLVCAHGRHDACCAVRGRPLAAALVADDPEGTWECSHIGGCRFAPALVLLPHGLTYGGVTPADGPAVVREYGRGLVVPGLLRGRSALPPAVQAAQHHARAVTGATGVDDLGVADVDSDGRPPGHTSWRVTFHHPDCVVEVRERFVEVDRPLTCAARPAGRIRVFDLVDTRT</sequence>
<accession>A0A852W9J6</accession>
<dbReference type="EMBL" id="JACCCZ010000001">
    <property type="protein sequence ID" value="NYG04001.1"/>
    <property type="molecule type" value="Genomic_DNA"/>
</dbReference>
<evidence type="ECO:0000313" key="1">
    <source>
        <dbReference type="EMBL" id="NYG04001.1"/>
    </source>
</evidence>
<dbReference type="InterPro" id="IPR009737">
    <property type="entry name" value="Aim32/Apd1-like"/>
</dbReference>